<comment type="function">
    <text evidence="4">Catalyzes the conversion of 3-deoxy-D-arabino-heptulosonate 7-phosphate (DAHP) to dehydroquinate (DHQ).</text>
</comment>
<protein>
    <recommendedName>
        <fullName evidence="12">Shikimate kinase</fullName>
        <shortName evidence="12">SK</shortName>
        <ecNumber evidence="12">2.7.1.71</ecNumber>
    </recommendedName>
</protein>
<keyword evidence="12" id="KW-0460">Magnesium</keyword>
<dbReference type="EC" id="2.7.1.71" evidence="12"/>
<comment type="pathway">
    <text evidence="12">Metabolic intermediate biosynthesis; chorismate biosynthesis; chorismate from D-erythrose 4-phosphate and phosphoenolpyruvate: step 5/7.</text>
</comment>
<keyword evidence="7 12" id="KW-0547">Nucleotide-binding</keyword>
<keyword evidence="6 12" id="KW-0479">Metal-binding</keyword>
<feature type="binding site" evidence="12">
    <location>
        <position position="19"/>
    </location>
    <ligand>
        <name>Mg(2+)</name>
        <dbReference type="ChEBI" id="CHEBI:18420"/>
    </ligand>
</feature>
<dbReference type="GO" id="GO:0005524">
    <property type="term" value="F:ATP binding"/>
    <property type="evidence" value="ECO:0007669"/>
    <property type="project" value="UniProtKB-UniRule"/>
</dbReference>
<evidence type="ECO:0000256" key="2">
    <source>
        <dbReference type="ARBA" id="ARBA00001941"/>
    </source>
</evidence>
<keyword evidence="12" id="KW-0057">Aromatic amino acid biosynthesis</keyword>
<evidence type="ECO:0000256" key="12">
    <source>
        <dbReference type="HAMAP-Rule" id="MF_00109"/>
    </source>
</evidence>
<evidence type="ECO:0000256" key="11">
    <source>
        <dbReference type="ARBA" id="ARBA00023268"/>
    </source>
</evidence>
<dbReference type="GO" id="GO:0008652">
    <property type="term" value="P:amino acid biosynthetic process"/>
    <property type="evidence" value="ECO:0007669"/>
    <property type="project" value="UniProtKB-KW"/>
</dbReference>
<feature type="binding site" evidence="12">
    <location>
        <position position="84"/>
    </location>
    <ligand>
        <name>substrate</name>
    </ligand>
</feature>
<dbReference type="Gene3D" id="1.20.1090.10">
    <property type="entry name" value="Dehydroquinate synthase-like - alpha domain"/>
    <property type="match status" value="1"/>
</dbReference>
<dbReference type="GO" id="GO:0000287">
    <property type="term" value="F:magnesium ion binding"/>
    <property type="evidence" value="ECO:0007669"/>
    <property type="project" value="UniProtKB-UniRule"/>
</dbReference>
<comment type="cofactor">
    <cofactor evidence="12">
        <name>Mg(2+)</name>
        <dbReference type="ChEBI" id="CHEBI:18420"/>
    </cofactor>
    <text evidence="12">Binds 1 Mg(2+) ion per subunit.</text>
</comment>
<evidence type="ECO:0000256" key="6">
    <source>
        <dbReference type="ARBA" id="ARBA00022723"/>
    </source>
</evidence>
<dbReference type="NCBIfam" id="TIGR01357">
    <property type="entry name" value="aroB"/>
    <property type="match status" value="1"/>
</dbReference>
<keyword evidence="12" id="KW-0808">Transferase</keyword>
<dbReference type="InterPro" id="IPR030960">
    <property type="entry name" value="DHQS/DOIS_N"/>
</dbReference>
<dbReference type="HAMAP" id="MF_00109">
    <property type="entry name" value="Shikimate_kinase"/>
    <property type="match status" value="1"/>
</dbReference>
<dbReference type="PATRIC" id="fig|1391654.3.peg.3474"/>
<feature type="binding site" evidence="12">
    <location>
        <position position="61"/>
    </location>
    <ligand>
        <name>substrate</name>
    </ligand>
</feature>
<organism evidence="15 16">
    <name type="scientific">Labilithrix luteola</name>
    <dbReference type="NCBI Taxonomy" id="1391654"/>
    <lineage>
        <taxon>Bacteria</taxon>
        <taxon>Pseudomonadati</taxon>
        <taxon>Myxococcota</taxon>
        <taxon>Polyangia</taxon>
        <taxon>Polyangiales</taxon>
        <taxon>Labilitrichaceae</taxon>
        <taxon>Labilithrix</taxon>
    </lineage>
</organism>
<proteinExistence type="inferred from homology"/>
<evidence type="ECO:0000313" key="16">
    <source>
        <dbReference type="Proteomes" id="UP000064967"/>
    </source>
</evidence>
<dbReference type="SUPFAM" id="SSF56796">
    <property type="entry name" value="Dehydroquinate synthase-like"/>
    <property type="match status" value="1"/>
</dbReference>
<dbReference type="AlphaFoldDB" id="A0A0K1PTA8"/>
<dbReference type="InterPro" id="IPR000623">
    <property type="entry name" value="Shikimate_kinase/TSH1"/>
</dbReference>
<dbReference type="SUPFAM" id="SSF52540">
    <property type="entry name" value="P-loop containing nucleoside triphosphate hydrolases"/>
    <property type="match status" value="1"/>
</dbReference>
<keyword evidence="12" id="KW-0028">Amino-acid biosynthesis</keyword>
<feature type="binding site" evidence="12">
    <location>
        <position position="122"/>
    </location>
    <ligand>
        <name>ATP</name>
        <dbReference type="ChEBI" id="CHEBI:30616"/>
    </ligand>
</feature>
<dbReference type="Proteomes" id="UP000064967">
    <property type="component" value="Chromosome"/>
</dbReference>
<comment type="catalytic activity">
    <reaction evidence="12">
        <text>shikimate + ATP = 3-phosphoshikimate + ADP + H(+)</text>
        <dbReference type="Rhea" id="RHEA:13121"/>
        <dbReference type="ChEBI" id="CHEBI:15378"/>
        <dbReference type="ChEBI" id="CHEBI:30616"/>
        <dbReference type="ChEBI" id="CHEBI:36208"/>
        <dbReference type="ChEBI" id="CHEBI:145989"/>
        <dbReference type="ChEBI" id="CHEBI:456216"/>
        <dbReference type="EC" id="2.7.1.71"/>
    </reaction>
</comment>
<keyword evidence="9" id="KW-0520">NAD</keyword>
<dbReference type="InterPro" id="IPR027417">
    <property type="entry name" value="P-loop_NTPase"/>
</dbReference>
<dbReference type="CDD" id="cd00464">
    <property type="entry name" value="SK"/>
    <property type="match status" value="1"/>
</dbReference>
<evidence type="ECO:0000256" key="1">
    <source>
        <dbReference type="ARBA" id="ARBA00001911"/>
    </source>
</evidence>
<evidence type="ECO:0000256" key="10">
    <source>
        <dbReference type="ARBA" id="ARBA00023239"/>
    </source>
</evidence>
<dbReference type="GO" id="GO:0003856">
    <property type="term" value="F:3-dehydroquinate synthase activity"/>
    <property type="evidence" value="ECO:0007669"/>
    <property type="project" value="UniProtKB-UniRule"/>
</dbReference>
<dbReference type="GO" id="GO:0004765">
    <property type="term" value="F:shikimate kinase activity"/>
    <property type="evidence" value="ECO:0007669"/>
    <property type="project" value="UniProtKB-UniRule"/>
</dbReference>
<comment type="cofactor">
    <cofactor evidence="2">
        <name>Co(2+)</name>
        <dbReference type="ChEBI" id="CHEBI:48828"/>
    </cofactor>
</comment>
<keyword evidence="16" id="KW-1185">Reference proteome</keyword>
<dbReference type="InterPro" id="IPR050071">
    <property type="entry name" value="Dehydroquinate_synthase"/>
</dbReference>
<keyword evidence="8" id="KW-0862">Zinc</keyword>
<dbReference type="InterPro" id="IPR056179">
    <property type="entry name" value="DHQS_C"/>
</dbReference>
<dbReference type="Pfam" id="PF01761">
    <property type="entry name" value="DHQ_synthase"/>
    <property type="match status" value="1"/>
</dbReference>
<comment type="function">
    <text evidence="12">Catalyzes the specific phosphorylation of the 3-hydroxyl group of shikimic acid using ATP as a cosubstrate.</text>
</comment>
<keyword evidence="10" id="KW-0456">Lyase</keyword>
<keyword evidence="12" id="KW-0067">ATP-binding</keyword>
<dbReference type="GO" id="GO:0009423">
    <property type="term" value="P:chorismate biosynthetic process"/>
    <property type="evidence" value="ECO:0007669"/>
    <property type="project" value="UniProtKB-UniRule"/>
</dbReference>
<feature type="domain" description="3-dehydroquinate synthase C-terminal" evidence="14">
    <location>
        <begin position="353"/>
        <end position="495"/>
    </location>
</feature>
<dbReference type="STRING" id="1391654.AKJ09_03432"/>
<reference evidence="15 16" key="1">
    <citation type="submission" date="2015-08" db="EMBL/GenBank/DDBJ databases">
        <authorList>
            <person name="Babu N.S."/>
            <person name="Beckwith C.J."/>
            <person name="Beseler K.G."/>
            <person name="Brison A."/>
            <person name="Carone J.V."/>
            <person name="Caskin T.P."/>
            <person name="Diamond M."/>
            <person name="Durham M.E."/>
            <person name="Foxe J.M."/>
            <person name="Go M."/>
            <person name="Henderson B.A."/>
            <person name="Jones I.B."/>
            <person name="McGettigan J.A."/>
            <person name="Micheletti S.J."/>
            <person name="Nasrallah M.E."/>
            <person name="Ortiz D."/>
            <person name="Piller C.R."/>
            <person name="Privatt S.R."/>
            <person name="Schneider S.L."/>
            <person name="Sharp S."/>
            <person name="Smith T.C."/>
            <person name="Stanton J.D."/>
            <person name="Ullery H.E."/>
            <person name="Wilson R.J."/>
            <person name="Serrano M.G."/>
            <person name="Buck G."/>
            <person name="Lee V."/>
            <person name="Wang Y."/>
            <person name="Carvalho R."/>
            <person name="Voegtly L."/>
            <person name="Shi R."/>
            <person name="Duckworth R."/>
            <person name="Johnson A."/>
            <person name="Loviza R."/>
            <person name="Walstead R."/>
            <person name="Shah Z."/>
            <person name="Kiflezghi M."/>
            <person name="Wade K."/>
            <person name="Ball S.L."/>
            <person name="Bradley K.W."/>
            <person name="Asai D.J."/>
            <person name="Bowman C.A."/>
            <person name="Russell D.A."/>
            <person name="Pope W.H."/>
            <person name="Jacobs-Sera D."/>
            <person name="Hendrix R.W."/>
            <person name="Hatfull G.F."/>
        </authorList>
    </citation>
    <scope>NUCLEOTIDE SEQUENCE [LARGE SCALE GENOMIC DNA]</scope>
    <source>
        <strain evidence="15 16">DSM 27648</strain>
    </source>
</reference>
<dbReference type="PANTHER" id="PTHR43622:SF1">
    <property type="entry name" value="3-DEHYDROQUINATE SYNTHASE"/>
    <property type="match status" value="1"/>
</dbReference>
<evidence type="ECO:0000256" key="8">
    <source>
        <dbReference type="ARBA" id="ARBA00022833"/>
    </source>
</evidence>
<dbReference type="InterPro" id="IPR016037">
    <property type="entry name" value="DHQ_synth_AroB"/>
</dbReference>
<evidence type="ECO:0000256" key="3">
    <source>
        <dbReference type="ARBA" id="ARBA00001947"/>
    </source>
</evidence>
<dbReference type="UniPathway" id="UPA00053">
    <property type="reaction ID" value="UER00088"/>
</dbReference>
<dbReference type="PANTHER" id="PTHR43622">
    <property type="entry name" value="3-DEHYDROQUINATE SYNTHASE"/>
    <property type="match status" value="1"/>
</dbReference>
<feature type="domain" description="3-dehydroquinate synthase N-terminal" evidence="13">
    <location>
        <begin position="239"/>
        <end position="349"/>
    </location>
</feature>
<evidence type="ECO:0000256" key="9">
    <source>
        <dbReference type="ARBA" id="ARBA00023027"/>
    </source>
</evidence>
<comment type="cofactor">
    <cofactor evidence="1">
        <name>NAD(+)</name>
        <dbReference type="ChEBI" id="CHEBI:57540"/>
    </cofactor>
</comment>
<comment type="subcellular location">
    <subcellularLocation>
        <location evidence="12">Cytoplasm</location>
    </subcellularLocation>
</comment>
<evidence type="ECO:0000256" key="7">
    <source>
        <dbReference type="ARBA" id="ARBA00022741"/>
    </source>
</evidence>
<dbReference type="OrthoDB" id="9806583at2"/>
<feature type="binding site" evidence="12">
    <location>
        <position position="141"/>
    </location>
    <ligand>
        <name>substrate</name>
    </ligand>
</feature>
<sequence length="531" mass="56708">MTTLRRPLVLSGFMATGKSTVGRIVAEELRVPFVDLDEHIAAQAGKSVPELFASEGEGRFRDREALAATPMLRDQLPRVISFGGGTMTVEAVRHLALERATVVTLTARAETIVSRVELLSGRPNLVAQSPMQRVRDLLALRREVYAECHAQISTEGQTPDALAKRIVSIATRDGLAMPLGGRSYTVEMADGEPELLTETLRELRPSSLLIVTDSNVRTARGAWLEAALRPLGALPRSIVEIVPGEPSKNLSTVSRIWDHALAEGVDRDAVVVAFGGGVVGDLAGFAASTLLRGVRCVQIATTLLSMVDSSVGGKTGFDHVAGKNLIGSFFQPNRVIVDLEHLSTLPARERAAGLAEIVKIALVDDAELLHALERDAERLASGDRAALRPIVRAAIQAKIRIVRDDERESGKRALLNLGHTVGHALEANGEYTSLLHGEAVAVGTVLEMRATARLGLTPADLPSRAEALLRRLGLPVSSSATEVEAAWPFVLSDKKRAASSMRLPTVTGVGRGEVITLTIDALRDAVLATCS</sequence>
<dbReference type="CDD" id="cd08195">
    <property type="entry name" value="DHQS"/>
    <property type="match status" value="1"/>
</dbReference>
<evidence type="ECO:0000256" key="5">
    <source>
        <dbReference type="ARBA" id="ARBA00022490"/>
    </source>
</evidence>
<evidence type="ECO:0000259" key="13">
    <source>
        <dbReference type="Pfam" id="PF01761"/>
    </source>
</evidence>
<dbReference type="Pfam" id="PF01202">
    <property type="entry name" value="SKI"/>
    <property type="match status" value="1"/>
</dbReference>
<gene>
    <name evidence="12" type="primary">aroK</name>
    <name evidence="15" type="ORF">AKJ09_03432</name>
</gene>
<feature type="binding site" evidence="12">
    <location>
        <begin position="15"/>
        <end position="20"/>
    </location>
    <ligand>
        <name>ATP</name>
        <dbReference type="ChEBI" id="CHEBI:30616"/>
    </ligand>
</feature>
<dbReference type="KEGG" id="llu:AKJ09_03432"/>
<comment type="similarity">
    <text evidence="12">Belongs to the shikimate kinase family.</text>
</comment>
<dbReference type="Gene3D" id="3.40.50.1970">
    <property type="match status" value="1"/>
</dbReference>
<dbReference type="EMBL" id="CP012333">
    <property type="protein sequence ID" value="AKU96768.1"/>
    <property type="molecule type" value="Genomic_DNA"/>
</dbReference>
<comment type="cofactor">
    <cofactor evidence="3">
        <name>Zn(2+)</name>
        <dbReference type="ChEBI" id="CHEBI:29105"/>
    </cofactor>
</comment>
<dbReference type="PRINTS" id="PR01100">
    <property type="entry name" value="SHIKIMTKNASE"/>
</dbReference>
<keyword evidence="11" id="KW-0511">Multifunctional enzyme</keyword>
<dbReference type="GO" id="GO:0009073">
    <property type="term" value="P:aromatic amino acid family biosynthetic process"/>
    <property type="evidence" value="ECO:0007669"/>
    <property type="project" value="UniProtKB-KW"/>
</dbReference>
<dbReference type="InterPro" id="IPR031322">
    <property type="entry name" value="Shikimate/glucono_kinase"/>
</dbReference>
<dbReference type="Pfam" id="PF24621">
    <property type="entry name" value="DHQS_C"/>
    <property type="match status" value="1"/>
</dbReference>
<evidence type="ECO:0000256" key="4">
    <source>
        <dbReference type="ARBA" id="ARBA00003485"/>
    </source>
</evidence>
<dbReference type="RefSeq" id="WP_146648007.1">
    <property type="nucleotide sequence ID" value="NZ_CP012333.1"/>
</dbReference>
<feature type="binding site" evidence="12">
    <location>
        <position position="37"/>
    </location>
    <ligand>
        <name>substrate</name>
    </ligand>
</feature>
<evidence type="ECO:0000313" key="15">
    <source>
        <dbReference type="EMBL" id="AKU96768.1"/>
    </source>
</evidence>
<keyword evidence="5 12" id="KW-0963">Cytoplasm</keyword>
<evidence type="ECO:0000259" key="14">
    <source>
        <dbReference type="Pfam" id="PF24621"/>
    </source>
</evidence>
<accession>A0A0K1PTA8</accession>
<name>A0A0K1PTA8_9BACT</name>
<comment type="subunit">
    <text evidence="12">Monomer.</text>
</comment>
<dbReference type="Gene3D" id="3.40.50.300">
    <property type="entry name" value="P-loop containing nucleotide triphosphate hydrolases"/>
    <property type="match status" value="1"/>
</dbReference>
<feature type="binding site" evidence="12">
    <location>
        <position position="157"/>
    </location>
    <ligand>
        <name>ATP</name>
        <dbReference type="ChEBI" id="CHEBI:30616"/>
    </ligand>
</feature>
<dbReference type="GO" id="GO:0005737">
    <property type="term" value="C:cytoplasm"/>
    <property type="evidence" value="ECO:0007669"/>
    <property type="project" value="UniProtKB-SubCell"/>
</dbReference>
<keyword evidence="12" id="KW-0418">Kinase</keyword>
<dbReference type="FunFam" id="3.40.50.1970:FF:000007">
    <property type="entry name" value="Pentafunctional AROM polypeptide"/>
    <property type="match status" value="1"/>
</dbReference>